<dbReference type="SMART" id="SM00725">
    <property type="entry name" value="NEAT"/>
    <property type="match status" value="1"/>
</dbReference>
<comment type="subcellular location">
    <subcellularLocation>
        <location evidence="1">Secreted</location>
        <location evidence="1">Cell wall</location>
        <topology evidence="1">Peptidoglycan-anchor</topology>
    </subcellularLocation>
</comment>
<evidence type="ECO:0000256" key="9">
    <source>
        <dbReference type="SAM" id="SignalP"/>
    </source>
</evidence>
<keyword evidence="12" id="KW-1185">Reference proteome</keyword>
<evidence type="ECO:0000256" key="3">
    <source>
        <dbReference type="ARBA" id="ARBA00022525"/>
    </source>
</evidence>
<protein>
    <submittedName>
        <fullName evidence="11">Heme uptake protein IsdC</fullName>
    </submittedName>
</protein>
<keyword evidence="5" id="KW-0408">Iron</keyword>
<reference evidence="11 12" key="1">
    <citation type="submission" date="2020-08" db="EMBL/GenBank/DDBJ databases">
        <title>A Genomic Blueprint of the Chicken Gut Microbiome.</title>
        <authorList>
            <person name="Gilroy R."/>
            <person name="Ravi A."/>
            <person name="Getino M."/>
            <person name="Pursley I."/>
            <person name="Horton D.L."/>
            <person name="Alikhan N.-F."/>
            <person name="Baker D."/>
            <person name="Gharbi K."/>
            <person name="Hall N."/>
            <person name="Watson M."/>
            <person name="Adriaenssens E.M."/>
            <person name="Foster-Nyarko E."/>
            <person name="Jarju S."/>
            <person name="Secka A."/>
            <person name="Antonio M."/>
            <person name="Oren A."/>
            <person name="Chaudhuri R."/>
            <person name="La Ragione R.M."/>
            <person name="Hildebrand F."/>
            <person name="Pallen M.J."/>
        </authorList>
    </citation>
    <scope>NUCLEOTIDE SEQUENCE [LARGE SCALE GENOMIC DNA]</scope>
    <source>
        <strain evidence="11 12">Sa1YVA6</strain>
    </source>
</reference>
<dbReference type="InterPro" id="IPR037250">
    <property type="entry name" value="NEAT_dom_sf"/>
</dbReference>
<keyword evidence="8" id="KW-0472">Membrane</keyword>
<name>A0ABR8XHY3_9BACL</name>
<feature type="compositionally biased region" description="Low complexity" evidence="7">
    <location>
        <begin position="190"/>
        <end position="201"/>
    </location>
</feature>
<keyword evidence="6" id="KW-0572">Peptidoglycan-anchor</keyword>
<dbReference type="NCBIfam" id="TIGR03656">
    <property type="entry name" value="IsdC"/>
    <property type="match status" value="1"/>
</dbReference>
<dbReference type="RefSeq" id="WP_191702197.1">
    <property type="nucleotide sequence ID" value="NZ_JACSPW010000001.1"/>
</dbReference>
<evidence type="ECO:0000256" key="7">
    <source>
        <dbReference type="SAM" id="MobiDB-lite"/>
    </source>
</evidence>
<evidence type="ECO:0000256" key="5">
    <source>
        <dbReference type="ARBA" id="ARBA00023004"/>
    </source>
</evidence>
<dbReference type="InterPro" id="IPR050436">
    <property type="entry name" value="IsdA"/>
</dbReference>
<dbReference type="CDD" id="cd06920">
    <property type="entry name" value="NEAT"/>
    <property type="match status" value="1"/>
</dbReference>
<keyword evidence="3" id="KW-0964">Secreted</keyword>
<evidence type="ECO:0000256" key="2">
    <source>
        <dbReference type="ARBA" id="ARBA00022512"/>
    </source>
</evidence>
<gene>
    <name evidence="11" type="primary">isdC</name>
    <name evidence="11" type="ORF">H9632_00605</name>
</gene>
<evidence type="ECO:0000313" key="12">
    <source>
        <dbReference type="Proteomes" id="UP000600565"/>
    </source>
</evidence>
<feature type="signal peptide" evidence="9">
    <location>
        <begin position="1"/>
        <end position="25"/>
    </location>
</feature>
<evidence type="ECO:0000256" key="6">
    <source>
        <dbReference type="ARBA" id="ARBA00023088"/>
    </source>
</evidence>
<evidence type="ECO:0000259" key="10">
    <source>
        <dbReference type="PROSITE" id="PS50978"/>
    </source>
</evidence>
<dbReference type="Proteomes" id="UP000600565">
    <property type="component" value="Unassembled WGS sequence"/>
</dbReference>
<evidence type="ECO:0000313" key="11">
    <source>
        <dbReference type="EMBL" id="MBD8031546.1"/>
    </source>
</evidence>
<dbReference type="EMBL" id="JACSPW010000001">
    <property type="protein sequence ID" value="MBD8031546.1"/>
    <property type="molecule type" value="Genomic_DNA"/>
</dbReference>
<feature type="chain" id="PRO_5047249376" evidence="9">
    <location>
        <begin position="26"/>
        <end position="259"/>
    </location>
</feature>
<evidence type="ECO:0000256" key="1">
    <source>
        <dbReference type="ARBA" id="ARBA00004168"/>
    </source>
</evidence>
<dbReference type="PANTHER" id="PTHR37824:SF1">
    <property type="entry name" value="IRON-REGULATED SURFACE DETERMINANT PROTEIN C"/>
    <property type="match status" value="1"/>
</dbReference>
<keyword evidence="8" id="KW-1133">Transmembrane helix</keyword>
<dbReference type="Gene3D" id="2.60.40.1850">
    <property type="match status" value="1"/>
</dbReference>
<sequence length="259" mass="28193">MKKNFFMIFAALFLVAFTLPNTSFAAIADGTYEVNYQVNKPGSNSASMANDYFLKPAKLIVNNGKMTMQLTIKNSSWVTEFKPPGGAKVISTNESAGQRTVQFPVSNANLVTIAMKIDIDDIDYHHAYSVDFVFNSSGLPEAKVDEPKAQVKPVKEETNQATSAKESTTQSSGSNTSSNKTAPSTEPQKTESSTEQATTEANTDDSTKTDEENASEMAQAENSEVVENPETSDELPLVAMMLFIVAAIVFIRTKQTKTR</sequence>
<proteinExistence type="predicted"/>
<feature type="compositionally biased region" description="Low complexity" evidence="7">
    <location>
        <begin position="167"/>
        <end position="181"/>
    </location>
</feature>
<feature type="domain" description="NEAT" evidence="10">
    <location>
        <begin position="27"/>
        <end position="142"/>
    </location>
</feature>
<feature type="compositionally biased region" description="Basic and acidic residues" evidence="7">
    <location>
        <begin position="144"/>
        <end position="158"/>
    </location>
</feature>
<dbReference type="SUPFAM" id="SSF158911">
    <property type="entry name" value="NEAT domain-like"/>
    <property type="match status" value="1"/>
</dbReference>
<feature type="region of interest" description="Disordered" evidence="7">
    <location>
        <begin position="144"/>
        <end position="231"/>
    </location>
</feature>
<dbReference type="Pfam" id="PF05031">
    <property type="entry name" value="NEAT"/>
    <property type="match status" value="1"/>
</dbReference>
<keyword evidence="4 9" id="KW-0732">Signal</keyword>
<keyword evidence="8" id="KW-0812">Transmembrane</keyword>
<dbReference type="InterPro" id="IPR019909">
    <property type="entry name" value="Haem_uptake_protein_IsdC"/>
</dbReference>
<keyword evidence="2" id="KW-0134">Cell wall</keyword>
<dbReference type="PROSITE" id="PS50978">
    <property type="entry name" value="NEAT"/>
    <property type="match status" value="1"/>
</dbReference>
<evidence type="ECO:0000256" key="4">
    <source>
        <dbReference type="ARBA" id="ARBA00022729"/>
    </source>
</evidence>
<evidence type="ECO:0000256" key="8">
    <source>
        <dbReference type="SAM" id="Phobius"/>
    </source>
</evidence>
<comment type="caution">
    <text evidence="11">The sequence shown here is derived from an EMBL/GenBank/DDBJ whole genome shotgun (WGS) entry which is preliminary data.</text>
</comment>
<dbReference type="PANTHER" id="PTHR37824">
    <property type="entry name" value="IRON-REGULATED SURFACE DETERMINANT PROTEIN C"/>
    <property type="match status" value="1"/>
</dbReference>
<organism evidence="11 12">
    <name type="scientific">Solibacillus merdavium</name>
    <dbReference type="NCBI Taxonomy" id="2762218"/>
    <lineage>
        <taxon>Bacteria</taxon>
        <taxon>Bacillati</taxon>
        <taxon>Bacillota</taxon>
        <taxon>Bacilli</taxon>
        <taxon>Bacillales</taxon>
        <taxon>Caryophanaceae</taxon>
        <taxon>Solibacillus</taxon>
    </lineage>
</organism>
<dbReference type="InterPro" id="IPR006635">
    <property type="entry name" value="NEAT_dom"/>
</dbReference>
<accession>A0ABR8XHY3</accession>
<feature type="transmembrane region" description="Helical" evidence="8">
    <location>
        <begin position="235"/>
        <end position="253"/>
    </location>
</feature>